<comment type="caution">
    <text evidence="1">The sequence shown here is derived from an EMBL/GenBank/DDBJ whole genome shotgun (WGS) entry which is preliminary data.</text>
</comment>
<accession>A0AAE1D725</accession>
<dbReference type="AlphaFoldDB" id="A0AAE1D725"/>
<evidence type="ECO:0000313" key="2">
    <source>
        <dbReference type="Proteomes" id="UP001283361"/>
    </source>
</evidence>
<evidence type="ECO:0000313" key="1">
    <source>
        <dbReference type="EMBL" id="KAK3759824.1"/>
    </source>
</evidence>
<reference evidence="1" key="1">
    <citation type="journal article" date="2023" name="G3 (Bethesda)">
        <title>A reference genome for the long-term kleptoplast-retaining sea slug Elysia crispata morphotype clarki.</title>
        <authorList>
            <person name="Eastman K.E."/>
            <person name="Pendleton A.L."/>
            <person name="Shaikh M.A."/>
            <person name="Suttiyut T."/>
            <person name="Ogas R."/>
            <person name="Tomko P."/>
            <person name="Gavelis G."/>
            <person name="Widhalm J.R."/>
            <person name="Wisecaver J.H."/>
        </authorList>
    </citation>
    <scope>NUCLEOTIDE SEQUENCE</scope>
    <source>
        <strain evidence="1">ECLA1</strain>
    </source>
</reference>
<gene>
    <name evidence="1" type="ORF">RRG08_031653</name>
</gene>
<protein>
    <submittedName>
        <fullName evidence="1">Uncharacterized protein</fullName>
    </submittedName>
</protein>
<proteinExistence type="predicted"/>
<keyword evidence="2" id="KW-1185">Reference proteome</keyword>
<dbReference type="EMBL" id="JAWDGP010005067">
    <property type="protein sequence ID" value="KAK3759824.1"/>
    <property type="molecule type" value="Genomic_DNA"/>
</dbReference>
<name>A0AAE1D725_9GAST</name>
<dbReference type="Proteomes" id="UP001283361">
    <property type="component" value="Unassembled WGS sequence"/>
</dbReference>
<organism evidence="1 2">
    <name type="scientific">Elysia crispata</name>
    <name type="common">lettuce slug</name>
    <dbReference type="NCBI Taxonomy" id="231223"/>
    <lineage>
        <taxon>Eukaryota</taxon>
        <taxon>Metazoa</taxon>
        <taxon>Spiralia</taxon>
        <taxon>Lophotrochozoa</taxon>
        <taxon>Mollusca</taxon>
        <taxon>Gastropoda</taxon>
        <taxon>Heterobranchia</taxon>
        <taxon>Euthyneura</taxon>
        <taxon>Panpulmonata</taxon>
        <taxon>Sacoglossa</taxon>
        <taxon>Placobranchoidea</taxon>
        <taxon>Plakobranchidae</taxon>
        <taxon>Elysia</taxon>
    </lineage>
</organism>
<sequence length="137" mass="14632">MERGVEFNVVKGRKGVTEINVTGPRGANVVGSRYAAIIDELNPRHHASSLGGNRQRRNKRCVGVEDYQSSARPGGGSRVCVVVADSFSVIKTISQDNHGREYPATNQGSPYSALIVVALGTTIAKDIPQMLPADSNI</sequence>